<dbReference type="AlphaFoldDB" id="A0A0P1ATI6"/>
<keyword evidence="2" id="KW-1185">Reference proteome</keyword>
<evidence type="ECO:0000313" key="2">
    <source>
        <dbReference type="Proteomes" id="UP000054928"/>
    </source>
</evidence>
<name>A0A0P1ATI6_PLAHL</name>
<accession>A0A0P1ATI6</accession>
<dbReference type="EMBL" id="CCYD01001572">
    <property type="protein sequence ID" value="CEG45393.1"/>
    <property type="molecule type" value="Genomic_DNA"/>
</dbReference>
<evidence type="ECO:0000313" key="1">
    <source>
        <dbReference type="EMBL" id="CEG45393.1"/>
    </source>
</evidence>
<dbReference type="Proteomes" id="UP000054928">
    <property type="component" value="Unassembled WGS sequence"/>
</dbReference>
<proteinExistence type="predicted"/>
<dbReference type="GeneID" id="36396747"/>
<protein>
    <submittedName>
        <fullName evidence="1">Uncharacterized protein</fullName>
    </submittedName>
</protein>
<reference evidence="2" key="1">
    <citation type="submission" date="2014-09" db="EMBL/GenBank/DDBJ databases">
        <authorList>
            <person name="Sharma Rahul"/>
            <person name="Thines Marco"/>
        </authorList>
    </citation>
    <scope>NUCLEOTIDE SEQUENCE [LARGE SCALE GENOMIC DNA]</scope>
</reference>
<sequence>MHFLYLSKTCLYHLDMRYLQKVALLVISIPTSHHSLAESPTLGVAAIEENRIRCGAHPR</sequence>
<organism evidence="1 2">
    <name type="scientific">Plasmopara halstedii</name>
    <name type="common">Downy mildew of sunflower</name>
    <dbReference type="NCBI Taxonomy" id="4781"/>
    <lineage>
        <taxon>Eukaryota</taxon>
        <taxon>Sar</taxon>
        <taxon>Stramenopiles</taxon>
        <taxon>Oomycota</taxon>
        <taxon>Peronosporomycetes</taxon>
        <taxon>Peronosporales</taxon>
        <taxon>Peronosporaceae</taxon>
        <taxon>Plasmopara</taxon>
    </lineage>
</organism>
<dbReference type="RefSeq" id="XP_024581762.1">
    <property type="nucleotide sequence ID" value="XM_024716133.1"/>
</dbReference>